<organism evidence="1 2">
    <name type="scientific">Agromyces flavus</name>
    <dbReference type="NCBI Taxonomy" id="589382"/>
    <lineage>
        <taxon>Bacteria</taxon>
        <taxon>Bacillati</taxon>
        <taxon>Actinomycetota</taxon>
        <taxon>Actinomycetes</taxon>
        <taxon>Micrococcales</taxon>
        <taxon>Microbacteriaceae</taxon>
        <taxon>Agromyces</taxon>
    </lineage>
</organism>
<proteinExistence type="predicted"/>
<evidence type="ECO:0000313" key="2">
    <source>
        <dbReference type="Proteomes" id="UP000893823"/>
    </source>
</evidence>
<protein>
    <recommendedName>
        <fullName evidence="3">Uridine kinase</fullName>
    </recommendedName>
</protein>
<accession>A0ABT1KLK6</accession>
<dbReference type="InterPro" id="IPR027417">
    <property type="entry name" value="P-loop_NTPase"/>
</dbReference>
<keyword evidence="2" id="KW-1185">Reference proteome</keyword>
<dbReference type="Gene3D" id="3.40.50.300">
    <property type="entry name" value="P-loop containing nucleotide triphosphate hydrolases"/>
    <property type="match status" value="1"/>
</dbReference>
<gene>
    <name evidence="1" type="ORF">BCL57_001936</name>
</gene>
<evidence type="ECO:0008006" key="3">
    <source>
        <dbReference type="Google" id="ProtNLM"/>
    </source>
</evidence>
<comment type="caution">
    <text evidence="1">The sequence shown here is derived from an EMBL/GenBank/DDBJ whole genome shotgun (WGS) entry which is preliminary data.</text>
</comment>
<dbReference type="EMBL" id="SODL02000003">
    <property type="protein sequence ID" value="MCP2367777.1"/>
    <property type="molecule type" value="Genomic_DNA"/>
</dbReference>
<name>A0ABT1KLK6_9MICO</name>
<dbReference type="SUPFAM" id="SSF52540">
    <property type="entry name" value="P-loop containing nucleoside triphosphate hydrolases"/>
    <property type="match status" value="1"/>
</dbReference>
<reference evidence="1" key="1">
    <citation type="submission" date="2022-06" db="EMBL/GenBank/DDBJ databases">
        <title>Genomic Encyclopedia of Type Strains, Phase III (KMG-III): the genomes of soil and plant-associated and newly described type strains.</title>
        <authorList>
            <person name="Whitman W."/>
        </authorList>
    </citation>
    <scope>NUCLEOTIDE SEQUENCE</scope>
    <source>
        <strain evidence="1">CPCC 202695</strain>
    </source>
</reference>
<sequence>MTRGGAMGLEPAVRLVRRVAAGRRHPLVLVDGPSGAGKSTFAAVLVRGWPGAEPVVVRVDEAIPGWRGLRRGAAALAVSLVGPNSRGAVGAVHRWDWLADRGGGVQRVRPGRALVVDGCGAFRAGRDRPDAIRVWVDAPYIERRERALARDRGAFDPYWDEWEADWRRYLVRAALNEHAVIRVRLGDRAARGA</sequence>
<evidence type="ECO:0000313" key="1">
    <source>
        <dbReference type="EMBL" id="MCP2367777.1"/>
    </source>
</evidence>
<dbReference type="RefSeq" id="WP_133988546.1">
    <property type="nucleotide sequence ID" value="NZ_BMDN01000003.1"/>
</dbReference>
<dbReference type="Proteomes" id="UP000893823">
    <property type="component" value="Unassembled WGS sequence"/>
</dbReference>